<feature type="compositionally biased region" description="Basic residues" evidence="1">
    <location>
        <begin position="101"/>
        <end position="110"/>
    </location>
</feature>
<dbReference type="AlphaFoldDB" id="A0A6A6GF03"/>
<feature type="region of interest" description="Disordered" evidence="1">
    <location>
        <begin position="1"/>
        <end position="169"/>
    </location>
</feature>
<feature type="region of interest" description="Disordered" evidence="1">
    <location>
        <begin position="293"/>
        <end position="391"/>
    </location>
</feature>
<evidence type="ECO:0000313" key="3">
    <source>
        <dbReference type="Proteomes" id="UP000799538"/>
    </source>
</evidence>
<sequence length="434" mass="49992">MDINNWLHGLDTIRPPINTDPHVHRQQPRRKSPANSSILQPEEDRSEPRNLYEPWNTSHRHVGARRPAARERHAGHASISSATSRSAASAPHGASYSPQLYKRRSRHKTKQDRYDPKVRHVRQEPRSRHTEQKQSRSRKKHREARPESLQLEKHKPDNVSGQRVTLKPSLRSGLFRQGISSLPARAKTKPLEDLTFRENNFLDGDDQRKADGQTGSITSKKRKHDQRERVIVQEQQYDDYFDQKTKFVRREDCQVNRNLPQLDGELRPGRLDRQHITETAASLPRHAIALSSSMHRDTARASSGLLMGKPGSKSSPRPIEPSGFRITTSASERIPKTLSPFVSRLNTDTYRHDPGTNSNQLREHIHREARPLVQYSESESSPERRSPHWSLRHSCPLPQHLLKKLTADSQTTALRSIILALKCRLRETEEEHHR</sequence>
<accession>A0A6A6GF03</accession>
<name>A0A6A6GF03_9PEZI</name>
<feature type="compositionally biased region" description="Low complexity" evidence="1">
    <location>
        <begin position="77"/>
        <end position="90"/>
    </location>
</feature>
<reference evidence="3" key="1">
    <citation type="journal article" date="2020" name="Stud. Mycol.">
        <title>101 Dothideomycetes genomes: A test case for predicting lifestyles and emergence of pathogens.</title>
        <authorList>
            <person name="Haridas S."/>
            <person name="Albert R."/>
            <person name="Binder M."/>
            <person name="Bloem J."/>
            <person name="LaButti K."/>
            <person name="Salamov A."/>
            <person name="Andreopoulos B."/>
            <person name="Baker S."/>
            <person name="Barry K."/>
            <person name="Bills G."/>
            <person name="Bluhm B."/>
            <person name="Cannon C."/>
            <person name="Castanera R."/>
            <person name="Culley D."/>
            <person name="Daum C."/>
            <person name="Ezra D."/>
            <person name="Gonzalez J."/>
            <person name="Henrissat B."/>
            <person name="Kuo A."/>
            <person name="Liang C."/>
            <person name="Lipzen A."/>
            <person name="Lutzoni F."/>
            <person name="Magnuson J."/>
            <person name="Mondo S."/>
            <person name="Nolan M."/>
            <person name="Ohm R."/>
            <person name="Pangilinan J."/>
            <person name="Park H.-J."/>
            <person name="Ramirez L."/>
            <person name="Alfaro M."/>
            <person name="Sun H."/>
            <person name="Tritt A."/>
            <person name="Yoshinaga Y."/>
            <person name="Zwiers L.-H."/>
            <person name="Turgeon B."/>
            <person name="Goodwin S."/>
            <person name="Spatafora J."/>
            <person name="Crous P."/>
            <person name="Grigoriev I."/>
        </authorList>
    </citation>
    <scope>NUCLEOTIDE SEQUENCE [LARGE SCALE GENOMIC DNA]</scope>
    <source>
        <strain evidence="3">CECT 20119</strain>
    </source>
</reference>
<proteinExistence type="predicted"/>
<feature type="compositionally biased region" description="Basic and acidic residues" evidence="1">
    <location>
        <begin position="111"/>
        <end position="134"/>
    </location>
</feature>
<dbReference type="EMBL" id="ML992505">
    <property type="protein sequence ID" value="KAF2224238.1"/>
    <property type="molecule type" value="Genomic_DNA"/>
</dbReference>
<organism evidence="2 3">
    <name type="scientific">Elsinoe ampelina</name>
    <dbReference type="NCBI Taxonomy" id="302913"/>
    <lineage>
        <taxon>Eukaryota</taxon>
        <taxon>Fungi</taxon>
        <taxon>Dikarya</taxon>
        <taxon>Ascomycota</taxon>
        <taxon>Pezizomycotina</taxon>
        <taxon>Dothideomycetes</taxon>
        <taxon>Dothideomycetidae</taxon>
        <taxon>Myriangiales</taxon>
        <taxon>Elsinoaceae</taxon>
        <taxon>Elsinoe</taxon>
    </lineage>
</organism>
<feature type="compositionally biased region" description="Basic and acidic residues" evidence="1">
    <location>
        <begin position="144"/>
        <end position="157"/>
    </location>
</feature>
<dbReference type="Proteomes" id="UP000799538">
    <property type="component" value="Unassembled WGS sequence"/>
</dbReference>
<dbReference type="OrthoDB" id="2537141at2759"/>
<feature type="compositionally biased region" description="Basic and acidic residues" evidence="1">
    <location>
        <begin position="361"/>
        <end position="370"/>
    </location>
</feature>
<gene>
    <name evidence="2" type="ORF">BDZ85DRAFT_280840</name>
</gene>
<protein>
    <submittedName>
        <fullName evidence="2">Uncharacterized protein</fullName>
    </submittedName>
</protein>
<keyword evidence="3" id="KW-1185">Reference proteome</keyword>
<evidence type="ECO:0000313" key="2">
    <source>
        <dbReference type="EMBL" id="KAF2224238.1"/>
    </source>
</evidence>
<feature type="region of interest" description="Disordered" evidence="1">
    <location>
        <begin position="198"/>
        <end position="227"/>
    </location>
</feature>
<evidence type="ECO:0000256" key="1">
    <source>
        <dbReference type="SAM" id="MobiDB-lite"/>
    </source>
</evidence>